<protein>
    <recommendedName>
        <fullName evidence="10">Major facilitator superfamily (MFS) profile domain-containing protein</fullName>
    </recommendedName>
</protein>
<sequence>MIIAASNVTTLFLLNALSFIPVIVSLLLIRSHELHSQVPSSQKRDKPQKTWQSLREGLAYVWSTPEIILMVLVVGLVLLFGSNFNVILPLFATDRLHVGASGFGFLSAAAGIGALLAALWLAWSNQPATPRSVLLGMLAFGILEIAFSFSPIYILSLLLIASIGFSEELFAMRAMTTLQTITPEHLTGRVTSVQVLFFDGSLPLGYLLMGWLSATFGAPHAMLTGALLSLLIAAAAWLWWRKT</sequence>
<dbReference type="Pfam" id="PF05977">
    <property type="entry name" value="MFS_3"/>
    <property type="match status" value="1"/>
</dbReference>
<accession>A0A5J4L0R8</accession>
<dbReference type="GO" id="GO:0005886">
    <property type="term" value="C:plasma membrane"/>
    <property type="evidence" value="ECO:0007669"/>
    <property type="project" value="UniProtKB-SubCell"/>
</dbReference>
<evidence type="ECO:0000256" key="2">
    <source>
        <dbReference type="ARBA" id="ARBA00022448"/>
    </source>
</evidence>
<evidence type="ECO:0000256" key="4">
    <source>
        <dbReference type="ARBA" id="ARBA00022692"/>
    </source>
</evidence>
<dbReference type="PANTHER" id="PTHR23513:SF11">
    <property type="entry name" value="STAPHYLOFERRIN A TRANSPORTER"/>
    <property type="match status" value="1"/>
</dbReference>
<dbReference type="InterPro" id="IPR036259">
    <property type="entry name" value="MFS_trans_sf"/>
</dbReference>
<comment type="subcellular location">
    <subcellularLocation>
        <location evidence="1">Cell membrane</location>
        <topology evidence="1">Multi-pass membrane protein</topology>
    </subcellularLocation>
</comment>
<feature type="transmembrane region" description="Helical" evidence="7">
    <location>
        <begin position="103"/>
        <end position="123"/>
    </location>
</feature>
<evidence type="ECO:0000313" key="9">
    <source>
        <dbReference type="Proteomes" id="UP000326912"/>
    </source>
</evidence>
<feature type="transmembrane region" description="Helical" evidence="7">
    <location>
        <begin position="67"/>
        <end position="91"/>
    </location>
</feature>
<keyword evidence="4 7" id="KW-0812">Transmembrane</keyword>
<evidence type="ECO:0000256" key="1">
    <source>
        <dbReference type="ARBA" id="ARBA00004651"/>
    </source>
</evidence>
<dbReference type="Gene3D" id="1.20.1250.20">
    <property type="entry name" value="MFS general substrate transporter like domains"/>
    <property type="match status" value="1"/>
</dbReference>
<name>A0A5J4L0R8_9CHLR</name>
<evidence type="ECO:0000256" key="6">
    <source>
        <dbReference type="ARBA" id="ARBA00023136"/>
    </source>
</evidence>
<dbReference type="SUPFAM" id="SSF103473">
    <property type="entry name" value="MFS general substrate transporter"/>
    <property type="match status" value="1"/>
</dbReference>
<dbReference type="EMBL" id="BKZW01000004">
    <property type="protein sequence ID" value="GER91879.1"/>
    <property type="molecule type" value="Genomic_DNA"/>
</dbReference>
<evidence type="ECO:0008006" key="10">
    <source>
        <dbReference type="Google" id="ProtNLM"/>
    </source>
</evidence>
<feature type="transmembrane region" description="Helical" evidence="7">
    <location>
        <begin position="12"/>
        <end position="29"/>
    </location>
</feature>
<feature type="transmembrane region" description="Helical" evidence="7">
    <location>
        <begin position="186"/>
        <end position="209"/>
    </location>
</feature>
<comment type="caution">
    <text evidence="8">The sequence shown here is derived from an EMBL/GenBank/DDBJ whole genome shotgun (WGS) entry which is preliminary data.</text>
</comment>
<evidence type="ECO:0000256" key="5">
    <source>
        <dbReference type="ARBA" id="ARBA00022989"/>
    </source>
</evidence>
<dbReference type="AlphaFoldDB" id="A0A5J4L0R8"/>
<evidence type="ECO:0000256" key="3">
    <source>
        <dbReference type="ARBA" id="ARBA00022475"/>
    </source>
</evidence>
<feature type="transmembrane region" description="Helical" evidence="7">
    <location>
        <begin position="135"/>
        <end position="165"/>
    </location>
</feature>
<keyword evidence="3" id="KW-1003">Cell membrane</keyword>
<organism evidence="8 9">
    <name type="scientific">Dictyobacter vulcani</name>
    <dbReference type="NCBI Taxonomy" id="2607529"/>
    <lineage>
        <taxon>Bacteria</taxon>
        <taxon>Bacillati</taxon>
        <taxon>Chloroflexota</taxon>
        <taxon>Ktedonobacteria</taxon>
        <taxon>Ktedonobacterales</taxon>
        <taxon>Dictyobacteraceae</taxon>
        <taxon>Dictyobacter</taxon>
    </lineage>
</organism>
<gene>
    <name evidence="8" type="ORF">KDW_60410</name>
</gene>
<proteinExistence type="predicted"/>
<dbReference type="Proteomes" id="UP000326912">
    <property type="component" value="Unassembled WGS sequence"/>
</dbReference>
<evidence type="ECO:0000256" key="7">
    <source>
        <dbReference type="SAM" id="Phobius"/>
    </source>
</evidence>
<feature type="transmembrane region" description="Helical" evidence="7">
    <location>
        <begin position="221"/>
        <end position="240"/>
    </location>
</feature>
<keyword evidence="9" id="KW-1185">Reference proteome</keyword>
<keyword evidence="5 7" id="KW-1133">Transmembrane helix</keyword>
<keyword evidence="2" id="KW-0813">Transport</keyword>
<dbReference type="PANTHER" id="PTHR23513">
    <property type="entry name" value="INTEGRAL MEMBRANE EFFLUX PROTEIN-RELATED"/>
    <property type="match status" value="1"/>
</dbReference>
<keyword evidence="6 7" id="KW-0472">Membrane</keyword>
<reference evidence="8 9" key="1">
    <citation type="submission" date="2019-10" db="EMBL/GenBank/DDBJ databases">
        <title>Dictyobacter vulcani sp. nov., within the class Ktedonobacteria, isolated from soil of volcanic Mt. Zao.</title>
        <authorList>
            <person name="Zheng Y."/>
            <person name="Wang C.M."/>
            <person name="Sakai Y."/>
            <person name="Abe K."/>
            <person name="Yokota A."/>
            <person name="Yabe S."/>
        </authorList>
    </citation>
    <scope>NUCLEOTIDE SEQUENCE [LARGE SCALE GENOMIC DNA]</scope>
    <source>
        <strain evidence="8 9">W12</strain>
    </source>
</reference>
<dbReference type="InterPro" id="IPR010290">
    <property type="entry name" value="TM_effector"/>
</dbReference>
<evidence type="ECO:0000313" key="8">
    <source>
        <dbReference type="EMBL" id="GER91879.1"/>
    </source>
</evidence>